<keyword evidence="4" id="KW-1185">Reference proteome</keyword>
<accession>A0A1I3QCG0</accession>
<proteinExistence type="predicted"/>
<evidence type="ECO:0000259" key="2">
    <source>
        <dbReference type="Pfam" id="PF09335"/>
    </source>
</evidence>
<keyword evidence="1" id="KW-0812">Transmembrane</keyword>
<dbReference type="InterPro" id="IPR051311">
    <property type="entry name" value="DedA_domain"/>
</dbReference>
<dbReference type="RefSeq" id="WP_091523048.1">
    <property type="nucleotide sequence ID" value="NZ_FORF01000014.1"/>
</dbReference>
<sequence length="194" mass="21529">MLQRLYNWTMSLARTRHAERSLAGISFAESSFFPIPPDVLLIPMVLANRAHWLRFALIATLSSVAGGLLGYFIGAVLFETIGQPILEFYGYMSKFEQFQEAFNVWGLLIVFIFGGLTPLPYKVITIASGLTGLSLPVFILSSLAARGTRFLLVSGLLYKFGEPIRLFIEKHLGLLFTAFMALLIGGFFAAAYIF</sequence>
<protein>
    <submittedName>
        <fullName evidence="3">Membrane protein YqaA, SNARE-associated domain</fullName>
    </submittedName>
</protein>
<dbReference type="PANTHER" id="PTHR42709">
    <property type="entry name" value="ALKALINE PHOSPHATASE LIKE PROTEIN"/>
    <property type="match status" value="1"/>
</dbReference>
<name>A0A1I3QCG0_9HYPH</name>
<keyword evidence="1" id="KW-1133">Transmembrane helix</keyword>
<evidence type="ECO:0000313" key="3">
    <source>
        <dbReference type="EMBL" id="SFJ31222.1"/>
    </source>
</evidence>
<feature type="transmembrane region" description="Helical" evidence="1">
    <location>
        <begin position="52"/>
        <end position="81"/>
    </location>
</feature>
<organism evidence="3 4">
    <name type="scientific">Aquamicrobium aerolatum DSM 21857</name>
    <dbReference type="NCBI Taxonomy" id="1121003"/>
    <lineage>
        <taxon>Bacteria</taxon>
        <taxon>Pseudomonadati</taxon>
        <taxon>Pseudomonadota</taxon>
        <taxon>Alphaproteobacteria</taxon>
        <taxon>Hyphomicrobiales</taxon>
        <taxon>Phyllobacteriaceae</taxon>
        <taxon>Aerobium</taxon>
    </lineage>
</organism>
<dbReference type="Pfam" id="PF09335">
    <property type="entry name" value="VTT_dom"/>
    <property type="match status" value="1"/>
</dbReference>
<dbReference type="Proteomes" id="UP000242763">
    <property type="component" value="Unassembled WGS sequence"/>
</dbReference>
<keyword evidence="1" id="KW-0472">Membrane</keyword>
<dbReference type="InterPro" id="IPR032816">
    <property type="entry name" value="VTT_dom"/>
</dbReference>
<feature type="transmembrane region" description="Helical" evidence="1">
    <location>
        <begin position="172"/>
        <end position="193"/>
    </location>
</feature>
<dbReference type="PANTHER" id="PTHR42709:SF11">
    <property type="entry name" value="DEDA FAMILY PROTEIN"/>
    <property type="match status" value="1"/>
</dbReference>
<dbReference type="AlphaFoldDB" id="A0A1I3QCG0"/>
<evidence type="ECO:0000256" key="1">
    <source>
        <dbReference type="SAM" id="Phobius"/>
    </source>
</evidence>
<feature type="domain" description="VTT" evidence="2">
    <location>
        <begin position="35"/>
        <end position="157"/>
    </location>
</feature>
<gene>
    <name evidence="3" type="ORF">SAMN03080618_02618</name>
</gene>
<evidence type="ECO:0000313" key="4">
    <source>
        <dbReference type="Proteomes" id="UP000242763"/>
    </source>
</evidence>
<reference evidence="4" key="1">
    <citation type="submission" date="2016-10" db="EMBL/GenBank/DDBJ databases">
        <authorList>
            <person name="Varghese N."/>
            <person name="Submissions S."/>
        </authorList>
    </citation>
    <scope>NUCLEOTIDE SEQUENCE [LARGE SCALE GENOMIC DNA]</scope>
    <source>
        <strain evidence="4">DSM 21857</strain>
    </source>
</reference>
<dbReference type="OrthoDB" id="9810270at2"/>
<dbReference type="EMBL" id="FORF01000014">
    <property type="protein sequence ID" value="SFJ31222.1"/>
    <property type="molecule type" value="Genomic_DNA"/>
</dbReference>
<feature type="transmembrane region" description="Helical" evidence="1">
    <location>
        <begin position="133"/>
        <end position="160"/>
    </location>
</feature>
<dbReference type="GO" id="GO:0005886">
    <property type="term" value="C:plasma membrane"/>
    <property type="evidence" value="ECO:0007669"/>
    <property type="project" value="TreeGrafter"/>
</dbReference>
<feature type="transmembrane region" description="Helical" evidence="1">
    <location>
        <begin position="102"/>
        <end position="121"/>
    </location>
</feature>